<reference evidence="1 2" key="1">
    <citation type="submission" date="2018-03" db="EMBL/GenBank/DDBJ databases">
        <title>Genome sequence of Clostridium thermopalmarium DSM 5974.</title>
        <authorList>
            <person name="Poehlein A."/>
            <person name="Daniel R."/>
        </authorList>
    </citation>
    <scope>NUCLEOTIDE SEQUENCE [LARGE SCALE GENOMIC DNA]</scope>
    <source>
        <strain evidence="1 2">DSM 5974</strain>
    </source>
</reference>
<evidence type="ECO:0000313" key="2">
    <source>
        <dbReference type="Proteomes" id="UP000239614"/>
    </source>
</evidence>
<dbReference type="Proteomes" id="UP000239614">
    <property type="component" value="Unassembled WGS sequence"/>
</dbReference>
<dbReference type="SUPFAM" id="SSF53706">
    <property type="entry name" value="Formate dehydrogenase/DMSO reductase, domains 1-3"/>
    <property type="match status" value="1"/>
</dbReference>
<dbReference type="InterPro" id="IPR012460">
    <property type="entry name" value="DUF1667"/>
</dbReference>
<dbReference type="PANTHER" id="PTHR39450">
    <property type="entry name" value="MOLYBDOPTERIN OXIDOREDUCTASE, 4FE-4S CLUSTER-BINDING SUBUNIT"/>
    <property type="match status" value="1"/>
</dbReference>
<comment type="caution">
    <text evidence="1">The sequence shown here is derived from an EMBL/GenBank/DDBJ whole genome shotgun (WGS) entry which is preliminary data.</text>
</comment>
<evidence type="ECO:0008006" key="3">
    <source>
        <dbReference type="Google" id="ProtNLM"/>
    </source>
</evidence>
<gene>
    <name evidence="1" type="ORF">CPAL_03070</name>
</gene>
<dbReference type="AlphaFoldDB" id="A0A2T0AZ11"/>
<dbReference type="PANTHER" id="PTHR39450:SF1">
    <property type="entry name" value="DUF1667 DOMAIN-CONTAINING PROTEIN"/>
    <property type="match status" value="1"/>
</dbReference>
<dbReference type="EMBL" id="PVXN01000006">
    <property type="protein sequence ID" value="PRR76268.1"/>
    <property type="molecule type" value="Genomic_DNA"/>
</dbReference>
<dbReference type="Gene3D" id="3.10.530.10">
    <property type="entry name" value="CPE0013-like"/>
    <property type="match status" value="1"/>
</dbReference>
<dbReference type="OrthoDB" id="9811531at2"/>
<organism evidence="1 2">
    <name type="scientific">Clostridium thermopalmarium DSM 5974</name>
    <dbReference type="NCBI Taxonomy" id="1121340"/>
    <lineage>
        <taxon>Bacteria</taxon>
        <taxon>Bacillati</taxon>
        <taxon>Bacillota</taxon>
        <taxon>Clostridia</taxon>
        <taxon>Eubacteriales</taxon>
        <taxon>Clostridiaceae</taxon>
        <taxon>Clostridium</taxon>
    </lineage>
</organism>
<dbReference type="InterPro" id="IPR036593">
    <property type="entry name" value="CPE0013-like_sf"/>
</dbReference>
<keyword evidence="2" id="KW-1185">Reference proteome</keyword>
<evidence type="ECO:0000313" key="1">
    <source>
        <dbReference type="EMBL" id="PRR76268.1"/>
    </source>
</evidence>
<dbReference type="SUPFAM" id="SSF160148">
    <property type="entry name" value="CPE0013-like"/>
    <property type="match status" value="1"/>
</dbReference>
<accession>A0A2T0AZ11</accession>
<protein>
    <recommendedName>
        <fullName evidence="3">4Fe-4S Mo/W bis-MGD-type domain-containing protein</fullName>
    </recommendedName>
</protein>
<name>A0A2T0AZ11_9CLOT</name>
<sequence>MRENIELTCIGCPMGCALEVTLEDKKVIEVKGNSCVKGVAYAEKECTNPTRIVTSTVEIENGELGVVSVKTKKDIPKEKIYECMKALKGIKVKAPINIGDVIIENAVGTGVDVIATKSVKCVDKDE</sequence>
<proteinExistence type="predicted"/>
<dbReference type="Pfam" id="PF07892">
    <property type="entry name" value="DUF1667"/>
    <property type="match status" value="1"/>
</dbReference>
<dbReference type="RefSeq" id="WP_106023979.1">
    <property type="nucleotide sequence ID" value="NZ_PVXN01000006.1"/>
</dbReference>